<evidence type="ECO:0000259" key="12">
    <source>
        <dbReference type="Pfam" id="PF12859"/>
    </source>
</evidence>
<dbReference type="InterPro" id="IPR024990">
    <property type="entry name" value="Apc1"/>
</dbReference>
<dbReference type="Pfam" id="PF20518">
    <property type="entry name" value="Apc1_MidN"/>
    <property type="match status" value="2"/>
</dbReference>
<dbReference type="STRING" id="105231.A0A1Y1HYR0"/>
<dbReference type="InterPro" id="IPR048971">
    <property type="entry name" value="Apc1_3rd"/>
</dbReference>
<dbReference type="OMA" id="MQPPDSR"/>
<dbReference type="InterPro" id="IPR011989">
    <property type="entry name" value="ARM-like"/>
</dbReference>
<feature type="compositionally biased region" description="Basic and acidic residues" evidence="11">
    <location>
        <begin position="570"/>
        <end position="587"/>
    </location>
</feature>
<feature type="region of interest" description="Disordered" evidence="11">
    <location>
        <begin position="1637"/>
        <end position="1656"/>
    </location>
</feature>
<dbReference type="Pfam" id="PF18122">
    <property type="entry name" value="APC1_C"/>
    <property type="match status" value="1"/>
</dbReference>
<gene>
    <name evidence="16" type="ORF">KFL_001270150</name>
</gene>
<evidence type="ECO:0000256" key="9">
    <source>
        <dbReference type="ARBA" id="ARBA00023242"/>
    </source>
</evidence>
<dbReference type="Pfam" id="PF21282">
    <property type="entry name" value="APC1_3rd"/>
    <property type="match status" value="1"/>
</dbReference>
<feature type="domain" description="Anaphase-promoting complex subunit 1 N-terminal" evidence="12">
    <location>
        <begin position="64"/>
        <end position="154"/>
    </location>
</feature>
<dbReference type="PANTHER" id="PTHR12827:SF3">
    <property type="entry name" value="ANAPHASE-PROMOTING COMPLEX SUBUNIT 1"/>
    <property type="match status" value="1"/>
</dbReference>
<feature type="region of interest" description="Disordered" evidence="11">
    <location>
        <begin position="239"/>
        <end position="270"/>
    </location>
</feature>
<dbReference type="PANTHER" id="PTHR12827">
    <property type="entry name" value="MEIOTIC CHECKPOINT REGULATOR TSG24 FAMILY MEMBER"/>
    <property type="match status" value="1"/>
</dbReference>
<evidence type="ECO:0000256" key="6">
    <source>
        <dbReference type="ARBA" id="ARBA00022737"/>
    </source>
</evidence>
<evidence type="ECO:0000259" key="13">
    <source>
        <dbReference type="Pfam" id="PF18122"/>
    </source>
</evidence>
<evidence type="ECO:0000259" key="14">
    <source>
        <dbReference type="Pfam" id="PF20518"/>
    </source>
</evidence>
<evidence type="ECO:0000313" key="17">
    <source>
        <dbReference type="Proteomes" id="UP000054558"/>
    </source>
</evidence>
<evidence type="ECO:0000256" key="7">
    <source>
        <dbReference type="ARBA" id="ARBA00022776"/>
    </source>
</evidence>
<dbReference type="Pfam" id="PF01851">
    <property type="entry name" value="PC_rep"/>
    <property type="match status" value="1"/>
</dbReference>
<reference evidence="16 17" key="1">
    <citation type="journal article" date="2014" name="Nat. Commun.">
        <title>Klebsormidium flaccidum genome reveals primary factors for plant terrestrial adaptation.</title>
        <authorList>
            <person name="Hori K."/>
            <person name="Maruyama F."/>
            <person name="Fujisawa T."/>
            <person name="Togashi T."/>
            <person name="Yamamoto N."/>
            <person name="Seo M."/>
            <person name="Sato S."/>
            <person name="Yamada T."/>
            <person name="Mori H."/>
            <person name="Tajima N."/>
            <person name="Moriyama T."/>
            <person name="Ikeuchi M."/>
            <person name="Watanabe M."/>
            <person name="Wada H."/>
            <person name="Kobayashi K."/>
            <person name="Saito M."/>
            <person name="Masuda T."/>
            <person name="Sasaki-Sekimoto Y."/>
            <person name="Mashiguchi K."/>
            <person name="Awai K."/>
            <person name="Shimojima M."/>
            <person name="Masuda S."/>
            <person name="Iwai M."/>
            <person name="Nobusawa T."/>
            <person name="Narise T."/>
            <person name="Kondo S."/>
            <person name="Saito H."/>
            <person name="Sato R."/>
            <person name="Murakawa M."/>
            <person name="Ihara Y."/>
            <person name="Oshima-Yamada Y."/>
            <person name="Ohtaka K."/>
            <person name="Satoh M."/>
            <person name="Sonobe K."/>
            <person name="Ishii M."/>
            <person name="Ohtani R."/>
            <person name="Kanamori-Sato M."/>
            <person name="Honoki R."/>
            <person name="Miyazaki D."/>
            <person name="Mochizuki H."/>
            <person name="Umetsu J."/>
            <person name="Higashi K."/>
            <person name="Shibata D."/>
            <person name="Kamiya Y."/>
            <person name="Sato N."/>
            <person name="Nakamura Y."/>
            <person name="Tabata S."/>
            <person name="Ida S."/>
            <person name="Kurokawa K."/>
            <person name="Ohta H."/>
        </authorList>
    </citation>
    <scope>NUCLEOTIDE SEQUENCE [LARGE SCALE GENOMIC DNA]</scope>
    <source>
        <strain evidence="16 17">NIES-2285</strain>
    </source>
</reference>
<feature type="region of interest" description="Disordered" evidence="11">
    <location>
        <begin position="927"/>
        <end position="947"/>
    </location>
</feature>
<dbReference type="EMBL" id="DF237076">
    <property type="protein sequence ID" value="GAQ82872.1"/>
    <property type="molecule type" value="Genomic_DNA"/>
</dbReference>
<dbReference type="InterPro" id="IPR049255">
    <property type="entry name" value="Apc1_N"/>
</dbReference>
<keyword evidence="7" id="KW-0498">Mitosis</keyword>
<feature type="compositionally biased region" description="Pro residues" evidence="11">
    <location>
        <begin position="404"/>
        <end position="415"/>
    </location>
</feature>
<feature type="domain" description="Anaphase-promoting complex subunit 1 middle" evidence="14">
    <location>
        <begin position="601"/>
        <end position="723"/>
    </location>
</feature>
<evidence type="ECO:0000256" key="2">
    <source>
        <dbReference type="ARBA" id="ARBA00004906"/>
    </source>
</evidence>
<evidence type="ECO:0000256" key="10">
    <source>
        <dbReference type="ARBA" id="ARBA00023306"/>
    </source>
</evidence>
<evidence type="ECO:0000256" key="5">
    <source>
        <dbReference type="ARBA" id="ARBA00022618"/>
    </source>
</evidence>
<keyword evidence="8" id="KW-0833">Ubl conjugation pathway</keyword>
<dbReference type="GO" id="GO:0007091">
    <property type="term" value="P:metaphase/anaphase transition of mitotic cell cycle"/>
    <property type="evidence" value="ECO:0000318"/>
    <property type="project" value="GO_Central"/>
</dbReference>
<accession>A0A1Y1HYR0</accession>
<feature type="domain" description="Anaphase-promoting complex subunit 1 C-terminal" evidence="13">
    <location>
        <begin position="1767"/>
        <end position="1932"/>
    </location>
</feature>
<evidence type="ECO:0000256" key="1">
    <source>
        <dbReference type="ARBA" id="ARBA00004123"/>
    </source>
</evidence>
<feature type="region of interest" description="Disordered" evidence="11">
    <location>
        <begin position="1675"/>
        <end position="1715"/>
    </location>
</feature>
<name>A0A1Y1HYR0_KLENI</name>
<sequence>MAQRGELISLGAFELFGSAVLGPSDSDQRTSRPQDAAGSGHPSSYLLSEVKKRSAIGGDFLPSHESEVYVKGNRVIWSAGRHIRKRFTAPGSVRQAAWCLLAGDDEPVLALLLADCIITYSSSGATYTIPFNFEPAAIWPIPYGLLVQVSSDQAPDTYSRGASVGPSWGASTSGASGGSATLLSMLHPLEDLQGVHVRAGTGSDAVFADPHETVLWSSSTVPYIVTHHAVNQRHSIWKVHPPAPVPSQHPHTSSPLSTPPPSSSRDSTTPAYLIPIEDPPVTSLTRIWTQTSNGKRAAKALYAHDEEGTRLLCLLIRETSSLVLLRVAETDAEKEGPFGSDGGDGGASVSVAGVLPAVAAEAVEGSRKQLAEAQGRVLDLLLLTRDGSLMLHMGAYAVCQLSPPSPTSAPPPLPAPSIALRSSDGNAADRPPEISVRSSASRGGRGRSGAPARKAKETVVTPPVTSAAPKVADLRDAVGNRVNLVFADGLVLRTAVRAAPESPLVAACLTTLALVLPLDLRWAFVSRLLGGPSEPSPESLGEAEWGAFAGLVRGWVTGVVALTPGAKSGQKEAKSVKSVKKGAESRRKAGGVSEGSTLSRRSSDDEAQSDWELLLQSDLYRATLEGGSYEALELPLQIHGEETSRSPATPLAAEPFPSVGSPDADLAVVRRAVEALHLVYEDLKLDTLKWRSLFPLASLLHSLAGSLSLVDYQDYYSREWSSLPSPEPASPTSVLDSTFLPLDLHGLLRDMLAQPRGSEDCVHTVGEASGSGQAGPFGTVLPDLLRSSAASPLSRSRQILALYDILVSEKSLRNVHGAGQSPAFQIPVKVTRGTARSAAHSVVLVMVAEGIALSDLDTLPSGVALPIRHALYACREAPPPDWPAPAFDLIGREDLATARLGTPSSDTPLLTPPYAHHLRPIEPLESDEAFEGSGDPPGDGMEPAAGARARARFRADLRLDEVRRLLGSAQPVAVRVTGGPELADPDLVAHQQTLLWQLAQRTTALPAGRGAFTLASAGPILTEALPVPKLVLAGRLPTQQNATVNLDVSAGQSLTDLTTWPEFHNGVAAGLRLAPGQAKITRTWISYNTPETPTPSHAGVLLALGLAGHLRILAATDIYRYLAQEHDVTTVGVLLGMAAAHRGTLNPVISKMLYLHIPARHPPSFPELELPPLVQSAALMAVGLLYQGSAHRLTTEILLAEIGRKPGIDAAVDREGYALSAGLALGLVCLGRGNEAVGLADLHIEDRLHHYLAGGSERSTRSRARELALGMPKPDEFEATGEQILEGDMVNVDVTAPGATLALALMFLKTNNTTVAARLKIPDTHFDLEYVRPDFILLRVLARSLILWDGVAPTEAWVAAQVPAIIKRNVERKGRFATIEEESDEKEGEVDTEALAQAHVNILAGACFAIGLRFAGTGNEDARAILYKYAMQFVAQKRGAPAVSSGDSKRVDKGTLETCLNVAALSLSVVMAGTGHLPTLRLLRHLRRRMPGEGEVSHGNHMAISMALGFLFMGGGARTFATSNEATAALVIALYPRFPQAPNDHRCHLQAFRHLYVLATEDRCVEAVDVDTNQPVFVPLEITVAEGGARAETTYTRVTPCLLPERAHLKRVRVCGPRYWPHVIDLQSEAATSSRRQSALDLNIPPHPDLSDQDRRSLGLGLGTVAEGLVAAKAARLHPSTPGGGSGGGTPRVTRNRDEGSAGLRRSRDEDPDLAAIDGRMRTLYVKRRAAGAGTGMVTSSAGSHRRALTMSAAGGEADAQNDPAAAFSADPSMLAFADHFCTSAPSDPDARAFAAFCCETLDECMTSEKPAAVQAYVDLYTSVHRTAKGLAEGEAVDGRDCLAVANLKVALGYCSRFDHSEDPPSIHTAPLLRPSFLATLHKRVEMALETADLEGPESPLAAYLNPQTPSLSGRPHQKAALGLYLSFHDFPTAGRIAQARKELSRFGGADLGGLMKAPLLSLLLPRTPQNAILRLATSL</sequence>
<evidence type="ECO:0000256" key="3">
    <source>
        <dbReference type="ARBA" id="ARBA00010547"/>
    </source>
</evidence>
<dbReference type="Proteomes" id="UP000054558">
    <property type="component" value="Unassembled WGS sequence"/>
</dbReference>
<feature type="domain" description="Anaphase-promoting complex subunit 1 middle" evidence="14">
    <location>
        <begin position="836"/>
        <end position="896"/>
    </location>
</feature>
<dbReference type="GO" id="GO:0070979">
    <property type="term" value="P:protein K11-linked ubiquitination"/>
    <property type="evidence" value="ECO:0000318"/>
    <property type="project" value="GO_Central"/>
</dbReference>
<keyword evidence="17" id="KW-1185">Reference proteome</keyword>
<dbReference type="GO" id="GO:0060090">
    <property type="term" value="F:molecular adaptor activity"/>
    <property type="evidence" value="ECO:0000318"/>
    <property type="project" value="GO_Central"/>
</dbReference>
<keyword evidence="10" id="KW-0131">Cell cycle</keyword>
<dbReference type="Gene3D" id="1.25.10.10">
    <property type="entry name" value="Leucine-rich Repeat Variant"/>
    <property type="match status" value="2"/>
</dbReference>
<feature type="region of interest" description="Disordered" evidence="11">
    <location>
        <begin position="24"/>
        <end position="44"/>
    </location>
</feature>
<dbReference type="GO" id="GO:0005680">
    <property type="term" value="C:anaphase-promoting complex"/>
    <property type="evidence" value="ECO:0000318"/>
    <property type="project" value="GO_Central"/>
</dbReference>
<evidence type="ECO:0000256" key="11">
    <source>
        <dbReference type="SAM" id="MobiDB-lite"/>
    </source>
</evidence>
<feature type="domain" description="Anaphase-promoting complex subunit 1 beta-sandwich" evidence="15">
    <location>
        <begin position="1566"/>
        <end position="1628"/>
    </location>
</feature>
<dbReference type="InterPro" id="IPR002015">
    <property type="entry name" value="Proteasome/cyclosome_rpt"/>
</dbReference>
<feature type="region of interest" description="Disordered" evidence="11">
    <location>
        <begin position="570"/>
        <end position="604"/>
    </location>
</feature>
<comment type="pathway">
    <text evidence="2">Protein modification; protein ubiquitination.</text>
</comment>
<dbReference type="Pfam" id="PF12859">
    <property type="entry name" value="ANAPC1"/>
    <property type="match status" value="1"/>
</dbReference>
<dbReference type="InterPro" id="IPR046794">
    <property type="entry name" value="Apc1_MidN"/>
</dbReference>
<dbReference type="FunFam" id="1.25.10.10:FF:000211">
    <property type="entry name" value="Anaphase-promoting complex subunit 1"/>
    <property type="match status" value="1"/>
</dbReference>
<keyword evidence="5" id="KW-0132">Cell division</keyword>
<keyword evidence="6" id="KW-0677">Repeat</keyword>
<dbReference type="InterPro" id="IPR041221">
    <property type="entry name" value="APC1_C"/>
</dbReference>
<dbReference type="OrthoDB" id="26401at2759"/>
<comment type="similarity">
    <text evidence="3">Belongs to the APC1 family.</text>
</comment>
<evidence type="ECO:0000313" key="16">
    <source>
        <dbReference type="EMBL" id="GAQ82872.1"/>
    </source>
</evidence>
<keyword evidence="9" id="KW-0539">Nucleus</keyword>
<evidence type="ECO:0000256" key="8">
    <source>
        <dbReference type="ARBA" id="ARBA00022786"/>
    </source>
</evidence>
<feature type="region of interest" description="Disordered" evidence="11">
    <location>
        <begin position="404"/>
        <end position="462"/>
    </location>
</feature>
<proteinExistence type="inferred from homology"/>
<evidence type="ECO:0000259" key="15">
    <source>
        <dbReference type="Pfam" id="PF21282"/>
    </source>
</evidence>
<comment type="subcellular location">
    <subcellularLocation>
        <location evidence="1">Nucleus</location>
    </subcellularLocation>
</comment>
<evidence type="ECO:0000256" key="4">
    <source>
        <dbReference type="ARBA" id="ARBA00016070"/>
    </source>
</evidence>
<organism evidence="16 17">
    <name type="scientific">Klebsormidium nitens</name>
    <name type="common">Green alga</name>
    <name type="synonym">Ulothrix nitens</name>
    <dbReference type="NCBI Taxonomy" id="105231"/>
    <lineage>
        <taxon>Eukaryota</taxon>
        <taxon>Viridiplantae</taxon>
        <taxon>Streptophyta</taxon>
        <taxon>Klebsormidiophyceae</taxon>
        <taxon>Klebsormidiales</taxon>
        <taxon>Klebsormidiaceae</taxon>
        <taxon>Klebsormidium</taxon>
    </lineage>
</organism>
<feature type="compositionally biased region" description="Low complexity" evidence="11">
    <location>
        <begin position="437"/>
        <end position="452"/>
    </location>
</feature>
<dbReference type="GO" id="GO:0031145">
    <property type="term" value="P:anaphase-promoting complex-dependent catabolic process"/>
    <property type="evidence" value="ECO:0000318"/>
    <property type="project" value="GO_Central"/>
</dbReference>
<dbReference type="GO" id="GO:0051301">
    <property type="term" value="P:cell division"/>
    <property type="evidence" value="ECO:0007669"/>
    <property type="project" value="UniProtKB-KW"/>
</dbReference>
<protein>
    <recommendedName>
        <fullName evidence="4">Anaphase-promoting complex subunit 1</fullName>
    </recommendedName>
</protein>